<dbReference type="InterPro" id="IPR000868">
    <property type="entry name" value="Isochorismatase-like_dom"/>
</dbReference>
<gene>
    <name evidence="3" type="primary">yecD_3</name>
    <name evidence="3" type="ORF">GALL_139230</name>
</gene>
<dbReference type="GO" id="GO:0016787">
    <property type="term" value="F:hydrolase activity"/>
    <property type="evidence" value="ECO:0007669"/>
    <property type="project" value="UniProtKB-KW"/>
</dbReference>
<accession>A0A1J5S7A6</accession>
<dbReference type="InterPro" id="IPR036380">
    <property type="entry name" value="Isochorismatase-like_sf"/>
</dbReference>
<dbReference type="Gene3D" id="3.40.50.850">
    <property type="entry name" value="Isochorismatase-like"/>
    <property type="match status" value="1"/>
</dbReference>
<dbReference type="SUPFAM" id="SSF52499">
    <property type="entry name" value="Isochorismatase-like hydrolases"/>
    <property type="match status" value="1"/>
</dbReference>
<evidence type="ECO:0000259" key="2">
    <source>
        <dbReference type="Pfam" id="PF00857"/>
    </source>
</evidence>
<dbReference type="EC" id="3.-.-.-" evidence="3"/>
<comment type="caution">
    <text evidence="3">The sequence shown here is derived from an EMBL/GenBank/DDBJ whole genome shotgun (WGS) entry which is preliminary data.</text>
</comment>
<dbReference type="PANTHER" id="PTHR43540:SF7">
    <property type="entry name" value="ISOCHORISMATASE FAMILY PROTEIN YECD"/>
    <property type="match status" value="1"/>
</dbReference>
<evidence type="ECO:0000256" key="1">
    <source>
        <dbReference type="ARBA" id="ARBA00022801"/>
    </source>
</evidence>
<proteinExistence type="predicted"/>
<feature type="domain" description="Isochorismatase-like" evidence="2">
    <location>
        <begin position="11"/>
        <end position="175"/>
    </location>
</feature>
<dbReference type="InterPro" id="IPR050272">
    <property type="entry name" value="Isochorismatase-like_hydrls"/>
</dbReference>
<sequence length="185" mass="19646">MAFTQLDSTPALVVIDLQKGIVALPTARPAEGIVANAAALARAFRERGLPVILVNVAGRAPGRTDATFNFSPPPDWAELAPGLGAQPTDLRVTKLQVGAFYGTALELILRRCGVTQIVLAGISTSFGVESTARAAYDQGYNVVFAEDAMTDRDPACHQHSVEKIFPRIGQVTTSERILAAFASRP</sequence>
<dbReference type="Pfam" id="PF00857">
    <property type="entry name" value="Isochorismatase"/>
    <property type="match status" value="1"/>
</dbReference>
<name>A0A1J5S7A6_9ZZZZ</name>
<dbReference type="EMBL" id="MLJW01000061">
    <property type="protein sequence ID" value="OIR03986.1"/>
    <property type="molecule type" value="Genomic_DNA"/>
</dbReference>
<keyword evidence="1 3" id="KW-0378">Hydrolase</keyword>
<dbReference type="PANTHER" id="PTHR43540">
    <property type="entry name" value="PEROXYUREIDOACRYLATE/UREIDOACRYLATE AMIDOHYDROLASE-RELATED"/>
    <property type="match status" value="1"/>
</dbReference>
<organism evidence="3">
    <name type="scientific">mine drainage metagenome</name>
    <dbReference type="NCBI Taxonomy" id="410659"/>
    <lineage>
        <taxon>unclassified sequences</taxon>
        <taxon>metagenomes</taxon>
        <taxon>ecological metagenomes</taxon>
    </lineage>
</organism>
<protein>
    <submittedName>
        <fullName evidence="3">Isochorismatase family protein YecD</fullName>
        <ecNumber evidence="3">3.-.-.-</ecNumber>
    </submittedName>
</protein>
<evidence type="ECO:0000313" key="3">
    <source>
        <dbReference type="EMBL" id="OIR03986.1"/>
    </source>
</evidence>
<dbReference type="AlphaFoldDB" id="A0A1J5S7A6"/>
<reference evidence="3" key="1">
    <citation type="submission" date="2016-10" db="EMBL/GenBank/DDBJ databases">
        <title>Sequence of Gallionella enrichment culture.</title>
        <authorList>
            <person name="Poehlein A."/>
            <person name="Muehling M."/>
            <person name="Daniel R."/>
        </authorList>
    </citation>
    <scope>NUCLEOTIDE SEQUENCE</scope>
</reference>
<dbReference type="CDD" id="cd00431">
    <property type="entry name" value="cysteine_hydrolases"/>
    <property type="match status" value="1"/>
</dbReference>